<dbReference type="PANTHER" id="PTHR28653">
    <property type="match status" value="1"/>
</dbReference>
<evidence type="ECO:0000313" key="1">
    <source>
        <dbReference type="EMBL" id="CAD8581775.1"/>
    </source>
</evidence>
<dbReference type="InterPro" id="IPR027417">
    <property type="entry name" value="P-loop_NTPase"/>
</dbReference>
<dbReference type="AlphaFoldDB" id="A0A7S0KHP8"/>
<dbReference type="GO" id="GO:0000724">
    <property type="term" value="P:double-strand break repair via homologous recombination"/>
    <property type="evidence" value="ECO:0007669"/>
    <property type="project" value="TreeGrafter"/>
</dbReference>
<evidence type="ECO:0008006" key="2">
    <source>
        <dbReference type="Google" id="ProtNLM"/>
    </source>
</evidence>
<proteinExistence type="predicted"/>
<dbReference type="PANTHER" id="PTHR28653:SF1">
    <property type="entry name" value="ATPASE SWSAP1"/>
    <property type="match status" value="1"/>
</dbReference>
<name>A0A7S0KHP8_MICPS</name>
<gene>
    <name evidence="1" type="ORF">MSP1404_LOCUS3260</name>
</gene>
<dbReference type="Pfam" id="PF13481">
    <property type="entry name" value="AAA_25"/>
    <property type="match status" value="1"/>
</dbReference>
<sequence>MEIPLRDWESVDFFEVDNVQRPDEPIAPGNHCLVYGPKESGKTTLLFQHALCVANRDPGARVLFVCKRDAIETRPPLLQRAATLGEGAGRIQMKYLNNDAELRRLGSVMHLLPPEDLPTLIVVDGVTSFFAPAQGGDNREREMRLARTLASLRECADACGAMRSLGVREGEHCLLLASCPADGNHDAPPVQWLWYKWFPSAFGVRQLHDQDAGHAPGVAAQGIVLKHFELKPRRWGVGCISSDPMDDRMGITYSVDRVGGSLVPNGIT</sequence>
<dbReference type="EMBL" id="HBEV01004294">
    <property type="protein sequence ID" value="CAD8581775.1"/>
    <property type="molecule type" value="Transcribed_RNA"/>
</dbReference>
<dbReference type="GO" id="GO:0003697">
    <property type="term" value="F:single-stranded DNA binding"/>
    <property type="evidence" value="ECO:0007669"/>
    <property type="project" value="TreeGrafter"/>
</dbReference>
<dbReference type="GO" id="GO:0097196">
    <property type="term" value="C:Shu complex"/>
    <property type="evidence" value="ECO:0007669"/>
    <property type="project" value="TreeGrafter"/>
</dbReference>
<reference evidence="1" key="1">
    <citation type="submission" date="2021-01" db="EMBL/GenBank/DDBJ databases">
        <authorList>
            <person name="Corre E."/>
            <person name="Pelletier E."/>
            <person name="Niang G."/>
            <person name="Scheremetjew M."/>
            <person name="Finn R."/>
            <person name="Kale V."/>
            <person name="Holt S."/>
            <person name="Cochrane G."/>
            <person name="Meng A."/>
            <person name="Brown T."/>
            <person name="Cohen L."/>
        </authorList>
    </citation>
    <scope>NUCLEOTIDE SEQUENCE</scope>
    <source>
        <strain evidence="1">CCMP494</strain>
    </source>
</reference>
<organism evidence="1">
    <name type="scientific">Micromonas pusilla</name>
    <name type="common">Picoplanktonic green alga</name>
    <name type="synonym">Chromulina pusilla</name>
    <dbReference type="NCBI Taxonomy" id="38833"/>
    <lineage>
        <taxon>Eukaryota</taxon>
        <taxon>Viridiplantae</taxon>
        <taxon>Chlorophyta</taxon>
        <taxon>Mamiellophyceae</taxon>
        <taxon>Mamiellales</taxon>
        <taxon>Mamiellaceae</taxon>
        <taxon>Micromonas</taxon>
    </lineage>
</organism>
<protein>
    <recommendedName>
        <fullName evidence="2">DNA recombination and repair protein Rad51-like C-terminal domain-containing protein</fullName>
    </recommendedName>
</protein>
<accession>A0A7S0KHP8</accession>
<dbReference type="SUPFAM" id="SSF52540">
    <property type="entry name" value="P-loop containing nucleoside triphosphate hydrolases"/>
    <property type="match status" value="1"/>
</dbReference>
<dbReference type="Gene3D" id="3.40.50.300">
    <property type="entry name" value="P-loop containing nucleotide triphosphate hydrolases"/>
    <property type="match status" value="1"/>
</dbReference>